<keyword evidence="4" id="KW-0804">Transcription</keyword>
<dbReference type="InterPro" id="IPR004827">
    <property type="entry name" value="bZIP"/>
</dbReference>
<comment type="subcellular location">
    <subcellularLocation>
        <location evidence="1">Nucleus</location>
    </subcellularLocation>
</comment>
<dbReference type="Gene3D" id="1.20.5.170">
    <property type="match status" value="1"/>
</dbReference>
<dbReference type="GO" id="GO:0005634">
    <property type="term" value="C:nucleus"/>
    <property type="evidence" value="ECO:0007669"/>
    <property type="project" value="UniProtKB-SubCell"/>
</dbReference>
<dbReference type="GO" id="GO:0046982">
    <property type="term" value="F:protein heterodimerization activity"/>
    <property type="evidence" value="ECO:0007669"/>
    <property type="project" value="UniProtKB-ARBA"/>
</dbReference>
<dbReference type="PROSITE" id="PS00036">
    <property type="entry name" value="BZIP_BASIC"/>
    <property type="match status" value="1"/>
</dbReference>
<dbReference type="GO" id="GO:0045893">
    <property type="term" value="P:positive regulation of DNA-templated transcription"/>
    <property type="evidence" value="ECO:0007669"/>
    <property type="project" value="TreeGrafter"/>
</dbReference>
<feature type="domain" description="BZIP" evidence="8">
    <location>
        <begin position="29"/>
        <end position="76"/>
    </location>
</feature>
<comment type="caution">
    <text evidence="9">The sequence shown here is derived from an EMBL/GenBank/DDBJ whole genome shotgun (WGS) entry which is preliminary data.</text>
</comment>
<evidence type="ECO:0000313" key="9">
    <source>
        <dbReference type="EMBL" id="KAE8694492.1"/>
    </source>
</evidence>
<dbReference type="CDD" id="cd14702">
    <property type="entry name" value="bZIP_plant_GBF1"/>
    <property type="match status" value="1"/>
</dbReference>
<gene>
    <name evidence="9" type="ORF">F3Y22_tig00110783pilonHSYRG00349</name>
</gene>
<dbReference type="GO" id="GO:0003700">
    <property type="term" value="F:DNA-binding transcription factor activity"/>
    <property type="evidence" value="ECO:0007669"/>
    <property type="project" value="InterPro"/>
</dbReference>
<dbReference type="OrthoDB" id="551672at2759"/>
<dbReference type="InterPro" id="IPR046347">
    <property type="entry name" value="bZIP_sf"/>
</dbReference>
<keyword evidence="2" id="KW-0805">Transcription regulation</keyword>
<dbReference type="SUPFAM" id="SSF57959">
    <property type="entry name" value="Leucine zipper domain"/>
    <property type="match status" value="1"/>
</dbReference>
<dbReference type="PROSITE" id="PS50217">
    <property type="entry name" value="BZIP"/>
    <property type="match status" value="1"/>
</dbReference>
<protein>
    <recommendedName>
        <fullName evidence="8">BZIP domain-containing protein</fullName>
    </recommendedName>
</protein>
<evidence type="ECO:0000256" key="3">
    <source>
        <dbReference type="ARBA" id="ARBA00023125"/>
    </source>
</evidence>
<dbReference type="EMBL" id="VEPZ02001110">
    <property type="protein sequence ID" value="KAE8694492.1"/>
    <property type="molecule type" value="Genomic_DNA"/>
</dbReference>
<feature type="coiled-coil region" evidence="6">
    <location>
        <begin position="82"/>
        <end position="109"/>
    </location>
</feature>
<reference evidence="9" key="1">
    <citation type="submission" date="2019-09" db="EMBL/GenBank/DDBJ databases">
        <title>Draft genome information of white flower Hibiscus syriacus.</title>
        <authorList>
            <person name="Kim Y.-M."/>
        </authorList>
    </citation>
    <scope>NUCLEOTIDE SEQUENCE [LARGE SCALE GENOMIC DNA]</scope>
    <source>
        <strain evidence="9">YM2019G1</strain>
    </source>
</reference>
<keyword evidence="3" id="KW-0238">DNA-binding</keyword>
<dbReference type="PANTHER" id="PTHR45764">
    <property type="entry name" value="BZIP TRANSCRIPTION FACTOR 44"/>
    <property type="match status" value="1"/>
</dbReference>
<dbReference type="Pfam" id="PF00170">
    <property type="entry name" value="bZIP_1"/>
    <property type="match status" value="1"/>
</dbReference>
<evidence type="ECO:0000256" key="2">
    <source>
        <dbReference type="ARBA" id="ARBA00023015"/>
    </source>
</evidence>
<dbReference type="GO" id="GO:0000976">
    <property type="term" value="F:transcription cis-regulatory region binding"/>
    <property type="evidence" value="ECO:0007669"/>
    <property type="project" value="TreeGrafter"/>
</dbReference>
<evidence type="ECO:0000259" key="8">
    <source>
        <dbReference type="PROSITE" id="PS50217"/>
    </source>
</evidence>
<name>A0A6A2ZTI4_HIBSY</name>
<evidence type="ECO:0000256" key="1">
    <source>
        <dbReference type="ARBA" id="ARBA00004123"/>
    </source>
</evidence>
<evidence type="ECO:0000256" key="6">
    <source>
        <dbReference type="SAM" id="Coils"/>
    </source>
</evidence>
<sequence length="159" mass="18083">MATSKTGSSSSSTPLRSSCSDEDFQQILNERKRKRKVSNREAARRSRVRKQKHLDDLMGQVSQLTNENHRILTSINIAAELYLNMEAENSVLRAQMAELSARLQSLNEIVGFIDSGDGVFGYDHHHHRVDDDTFMNINQWSCFSVNHQPIIAAADMIMY</sequence>
<dbReference type="FunFam" id="1.20.5.170:FF:000020">
    <property type="entry name" value="BZIP transcription factor"/>
    <property type="match status" value="1"/>
</dbReference>
<feature type="compositionally biased region" description="Low complexity" evidence="7">
    <location>
        <begin position="1"/>
        <end position="18"/>
    </location>
</feature>
<keyword evidence="6" id="KW-0175">Coiled coil</keyword>
<proteinExistence type="predicted"/>
<dbReference type="InterPro" id="IPR045314">
    <property type="entry name" value="bZIP_plant_GBF1"/>
</dbReference>
<dbReference type="AlphaFoldDB" id="A0A6A2ZTI4"/>
<evidence type="ECO:0000256" key="7">
    <source>
        <dbReference type="SAM" id="MobiDB-lite"/>
    </source>
</evidence>
<feature type="region of interest" description="Disordered" evidence="7">
    <location>
        <begin position="1"/>
        <end position="51"/>
    </location>
</feature>
<dbReference type="PANTHER" id="PTHR45764:SF68">
    <property type="entry name" value="BZIP DOMAIN-CONTAINING PROTEIN"/>
    <property type="match status" value="1"/>
</dbReference>
<dbReference type="Proteomes" id="UP000436088">
    <property type="component" value="Unassembled WGS sequence"/>
</dbReference>
<keyword evidence="10" id="KW-1185">Reference proteome</keyword>
<accession>A0A6A2ZTI4</accession>
<dbReference type="SMART" id="SM00338">
    <property type="entry name" value="BRLZ"/>
    <property type="match status" value="1"/>
</dbReference>
<evidence type="ECO:0000313" key="10">
    <source>
        <dbReference type="Proteomes" id="UP000436088"/>
    </source>
</evidence>
<organism evidence="9 10">
    <name type="scientific">Hibiscus syriacus</name>
    <name type="common">Rose of Sharon</name>
    <dbReference type="NCBI Taxonomy" id="106335"/>
    <lineage>
        <taxon>Eukaryota</taxon>
        <taxon>Viridiplantae</taxon>
        <taxon>Streptophyta</taxon>
        <taxon>Embryophyta</taxon>
        <taxon>Tracheophyta</taxon>
        <taxon>Spermatophyta</taxon>
        <taxon>Magnoliopsida</taxon>
        <taxon>eudicotyledons</taxon>
        <taxon>Gunneridae</taxon>
        <taxon>Pentapetalae</taxon>
        <taxon>rosids</taxon>
        <taxon>malvids</taxon>
        <taxon>Malvales</taxon>
        <taxon>Malvaceae</taxon>
        <taxon>Malvoideae</taxon>
        <taxon>Hibiscus</taxon>
    </lineage>
</organism>
<evidence type="ECO:0000256" key="5">
    <source>
        <dbReference type="ARBA" id="ARBA00023242"/>
    </source>
</evidence>
<evidence type="ECO:0000256" key="4">
    <source>
        <dbReference type="ARBA" id="ARBA00023163"/>
    </source>
</evidence>
<keyword evidence="5" id="KW-0539">Nucleus</keyword>